<evidence type="ECO:0000313" key="2">
    <source>
        <dbReference type="Proteomes" id="UP000232722"/>
    </source>
</evidence>
<proteinExistence type="predicted"/>
<accession>A0A2N0NP55</accession>
<dbReference type="Proteomes" id="UP000232722">
    <property type="component" value="Unassembled WGS sequence"/>
</dbReference>
<evidence type="ECO:0008006" key="3">
    <source>
        <dbReference type="Google" id="ProtNLM"/>
    </source>
</evidence>
<comment type="caution">
    <text evidence="1">The sequence shown here is derived from an EMBL/GenBank/DDBJ whole genome shotgun (WGS) entry which is preliminary data.</text>
</comment>
<gene>
    <name evidence="1" type="ORF">RhiirA5_435001</name>
</gene>
<evidence type="ECO:0000313" key="1">
    <source>
        <dbReference type="EMBL" id="PKB96337.1"/>
    </source>
</evidence>
<reference evidence="1 2" key="1">
    <citation type="submission" date="2016-04" db="EMBL/GenBank/DDBJ databases">
        <title>Genome analyses suggest a sexual origin of heterokaryosis in a supposedly ancient asexual fungus.</title>
        <authorList>
            <person name="Ropars J."/>
            <person name="Sedzielewska K."/>
            <person name="Noel J."/>
            <person name="Charron P."/>
            <person name="Farinelli L."/>
            <person name="Marton T."/>
            <person name="Kruger M."/>
            <person name="Pelin A."/>
            <person name="Brachmann A."/>
            <person name="Corradi N."/>
        </authorList>
    </citation>
    <scope>NUCLEOTIDE SEQUENCE [LARGE SCALE GENOMIC DNA]</scope>
    <source>
        <strain evidence="1 2">A5</strain>
    </source>
</reference>
<dbReference type="VEuPathDB" id="FungiDB:RhiirA1_460048"/>
<dbReference type="EMBL" id="LLXJ01003967">
    <property type="protein sequence ID" value="PKB96337.1"/>
    <property type="molecule type" value="Genomic_DNA"/>
</dbReference>
<organism evidence="1 2">
    <name type="scientific">Rhizophagus irregularis</name>
    <dbReference type="NCBI Taxonomy" id="588596"/>
    <lineage>
        <taxon>Eukaryota</taxon>
        <taxon>Fungi</taxon>
        <taxon>Fungi incertae sedis</taxon>
        <taxon>Mucoromycota</taxon>
        <taxon>Glomeromycotina</taxon>
        <taxon>Glomeromycetes</taxon>
        <taxon>Glomerales</taxon>
        <taxon>Glomeraceae</taxon>
        <taxon>Rhizophagus</taxon>
    </lineage>
</organism>
<dbReference type="VEuPathDB" id="FungiDB:FUN_017633"/>
<dbReference type="VEuPathDB" id="FungiDB:RhiirFUN_018788"/>
<reference evidence="1 2" key="2">
    <citation type="submission" date="2017-09" db="EMBL/GenBank/DDBJ databases">
        <title>Extensive intraspecific genome diversity in a model arbuscular mycorrhizal fungus.</title>
        <authorList>
            <person name="Chen E.C."/>
            <person name="Morin E."/>
            <person name="Beaudet D."/>
            <person name="Noel J."/>
            <person name="Ndikumana S."/>
            <person name="Charron P."/>
            <person name="St-Onge C."/>
            <person name="Giorgi J."/>
            <person name="Grigoriev I.V."/>
            <person name="Roux C."/>
            <person name="Martin F.M."/>
            <person name="Corradi N."/>
        </authorList>
    </citation>
    <scope>NUCLEOTIDE SEQUENCE [LARGE SCALE GENOMIC DNA]</scope>
    <source>
        <strain evidence="1 2">A5</strain>
    </source>
</reference>
<protein>
    <recommendedName>
        <fullName evidence="3">Protein kinase domain-containing protein</fullName>
    </recommendedName>
</protein>
<dbReference type="AlphaFoldDB" id="A0A2N0NP55"/>
<sequence>MLLSSPFTYGIFGVFTLENEELKGATALTDTNIYNDIHKQFEFRKQIVLADKILTNDEKTYAIRLLTKNICENCKKECLATLYCEYCVRNYLKKDFSNWTSGNDVIDNLIQKCQLETTRPNVIVEWIPHSNLENINYLTKGGFSEIYIARWIDGTYNEWDSEKKTINKI</sequence>
<name>A0A2N0NP55_9GLOM</name>